<comment type="caution">
    <text evidence="1">The sequence shown here is derived from an EMBL/GenBank/DDBJ whole genome shotgun (WGS) entry which is preliminary data.</text>
</comment>
<dbReference type="AlphaFoldDB" id="A0AAV0AT45"/>
<dbReference type="EMBL" id="CALTRL010001137">
    <property type="protein sequence ID" value="CAH7671113.1"/>
    <property type="molecule type" value="Genomic_DNA"/>
</dbReference>
<proteinExistence type="predicted"/>
<dbReference type="Proteomes" id="UP001153365">
    <property type="component" value="Unassembled WGS sequence"/>
</dbReference>
<keyword evidence="2" id="KW-1185">Reference proteome</keyword>
<accession>A0AAV0AT45</accession>
<evidence type="ECO:0000313" key="1">
    <source>
        <dbReference type="EMBL" id="CAH7671113.1"/>
    </source>
</evidence>
<organism evidence="1 2">
    <name type="scientific">Phakopsora pachyrhizi</name>
    <name type="common">Asian soybean rust disease fungus</name>
    <dbReference type="NCBI Taxonomy" id="170000"/>
    <lineage>
        <taxon>Eukaryota</taxon>
        <taxon>Fungi</taxon>
        <taxon>Dikarya</taxon>
        <taxon>Basidiomycota</taxon>
        <taxon>Pucciniomycotina</taxon>
        <taxon>Pucciniomycetes</taxon>
        <taxon>Pucciniales</taxon>
        <taxon>Phakopsoraceae</taxon>
        <taxon>Phakopsora</taxon>
    </lineage>
</organism>
<sequence length="376" mass="44471">MPKDPLNSPQSSKVRDRELDGYNKQSREALNLNPRTTFQIFGPINANTKINQLNKLINKESSNLITSEKRKRKVTQLELKAIESFEERLDLIRVLKEDFTIGPKETSQKSKNYIFLRRKKKYPEEEAKYQKYIGKKVLNFLREQRPKENRHPEFSISVEVDSRFRRSEISAFDNRKRSEIIESAFRIQWNGFDAIEKSISDNAYNFRDHKDMKAQGATLLHIENISNLGITFMKIIAKKYPKGLVSDEFGDDQCLLAYNNLFWNFCFKNHKDLKEDVRVFFRSIRGNSSEKDIDQFVSAKLSVKHNKPEVIFSIIKTRITTKTDRNQILLFSWYFVFLRTMVYYPELIFQCSLDGNQLKTFIENGILYFIQKYNKI</sequence>
<protein>
    <submittedName>
        <fullName evidence="1">Expressed protein</fullName>
    </submittedName>
</protein>
<name>A0AAV0AT45_PHAPC</name>
<reference evidence="1" key="1">
    <citation type="submission" date="2022-06" db="EMBL/GenBank/DDBJ databases">
        <authorList>
            <consortium name="SYNGENTA / RWTH Aachen University"/>
        </authorList>
    </citation>
    <scope>NUCLEOTIDE SEQUENCE</scope>
</reference>
<gene>
    <name evidence="1" type="ORF">PPACK8108_LOCUS5875</name>
</gene>
<evidence type="ECO:0000313" key="2">
    <source>
        <dbReference type="Proteomes" id="UP001153365"/>
    </source>
</evidence>